<dbReference type="VEuPathDB" id="FungiDB:PMAA_102760"/>
<sequence>MEDWTCLPPLEDLFFDIAPHDFSLSSGNMNEDGELFGRFCETPTTYTDTPDELAVSVLEEQNVKEDNNHSPDKEETSLSENLIKEVSLSKCCGWTTSCADVPIGLSSETWQTHHLNGCDESSPIHDSLIPRIMVTGTRASEAIHPRQPPLYTEGDDENIDEAEVPGGETAINKPYLQNPIVSHCGEGRDRRFLVWQSEEELKLQKSEWLTLY</sequence>
<dbReference type="EMBL" id="DS995908">
    <property type="protein sequence ID" value="EEA18502.1"/>
    <property type="molecule type" value="Genomic_DNA"/>
</dbReference>
<evidence type="ECO:0000313" key="1">
    <source>
        <dbReference type="EMBL" id="EEA18502.1"/>
    </source>
</evidence>
<dbReference type="OrthoDB" id="5384979at2759"/>
<reference evidence="2" key="1">
    <citation type="journal article" date="2015" name="Genome Announc.">
        <title>Genome sequence of the AIDS-associated pathogen Penicillium marneffei (ATCC18224) and its near taxonomic relative Talaromyces stipitatus (ATCC10500).</title>
        <authorList>
            <person name="Nierman W.C."/>
            <person name="Fedorova-Abrams N.D."/>
            <person name="Andrianopoulos A."/>
        </authorList>
    </citation>
    <scope>NUCLEOTIDE SEQUENCE [LARGE SCALE GENOMIC DNA]</scope>
    <source>
        <strain evidence="2">ATCC 18224 / CBS 334.59 / QM 7333</strain>
    </source>
</reference>
<protein>
    <submittedName>
        <fullName evidence="1">Uncharacterized protein</fullName>
    </submittedName>
</protein>
<organism evidence="1 2">
    <name type="scientific">Talaromyces marneffei (strain ATCC 18224 / CBS 334.59 / QM 7333)</name>
    <name type="common">Penicillium marneffei</name>
    <dbReference type="NCBI Taxonomy" id="441960"/>
    <lineage>
        <taxon>Eukaryota</taxon>
        <taxon>Fungi</taxon>
        <taxon>Dikarya</taxon>
        <taxon>Ascomycota</taxon>
        <taxon>Pezizomycotina</taxon>
        <taxon>Eurotiomycetes</taxon>
        <taxon>Eurotiomycetidae</taxon>
        <taxon>Eurotiales</taxon>
        <taxon>Trichocomaceae</taxon>
        <taxon>Talaromyces</taxon>
        <taxon>Talaromyces sect. Talaromyces</taxon>
    </lineage>
</organism>
<keyword evidence="2" id="KW-1185">Reference proteome</keyword>
<evidence type="ECO:0000313" key="2">
    <source>
        <dbReference type="Proteomes" id="UP000001294"/>
    </source>
</evidence>
<name>B6QWL3_TALMQ</name>
<gene>
    <name evidence="1" type="ORF">PMAA_102760</name>
</gene>
<dbReference type="AlphaFoldDB" id="B6QWL3"/>
<dbReference type="HOGENOM" id="CLU_1300083_0_0_1"/>
<dbReference type="Proteomes" id="UP000001294">
    <property type="component" value="Unassembled WGS sequence"/>
</dbReference>
<proteinExistence type="predicted"/>
<accession>B6QWL3</accession>